<proteinExistence type="predicted"/>
<evidence type="ECO:0000313" key="1">
    <source>
        <dbReference type="EMBL" id="CAE0843199.1"/>
    </source>
</evidence>
<gene>
    <name evidence="1" type="ORF">OMAR00294_LOCUS2360</name>
</gene>
<name>A0A7S4GPQ1_OXYMA</name>
<organism evidence="1">
    <name type="scientific">Oxyrrhis marina</name>
    <name type="common">Dinoflagellate</name>
    <dbReference type="NCBI Taxonomy" id="2969"/>
    <lineage>
        <taxon>Eukaryota</taxon>
        <taxon>Sar</taxon>
        <taxon>Alveolata</taxon>
        <taxon>Dinophyceae</taxon>
        <taxon>Oxyrrhinales</taxon>
        <taxon>Oxyrrhinaceae</taxon>
        <taxon>Oxyrrhis</taxon>
    </lineage>
</organism>
<accession>A0A7S4GPQ1</accession>
<dbReference type="EMBL" id="HBJB01002885">
    <property type="protein sequence ID" value="CAE0843199.1"/>
    <property type="molecule type" value="Transcribed_RNA"/>
</dbReference>
<reference evidence="1" key="1">
    <citation type="submission" date="2021-01" db="EMBL/GenBank/DDBJ databases">
        <authorList>
            <person name="Corre E."/>
            <person name="Pelletier E."/>
            <person name="Niang G."/>
            <person name="Scheremetjew M."/>
            <person name="Finn R."/>
            <person name="Kale V."/>
            <person name="Holt S."/>
            <person name="Cochrane G."/>
            <person name="Meng A."/>
            <person name="Brown T."/>
            <person name="Cohen L."/>
        </authorList>
    </citation>
    <scope>NUCLEOTIDE SEQUENCE</scope>
    <source>
        <strain evidence="1">LB1974</strain>
    </source>
</reference>
<sequence length="234" mass="26327">MADLEGWWIDASNNDVQYVVTGCKCVRWAGTASRTFGLIFQGDTIYWGAKRGYWTSAAELRRNINTVEWRGIQGVAFQWFRAQAFDPGAVGLEHNLMIHCGTELSAVDGQCAVQNSPESAWLVLLRERQQTCREDILQRRSTVAAFRFEQRHVTGELRQACHRLQRSCASRLALLFELDSVDWRVADCDADVLGPAVWEDLNVLGSSLSRWEFEVEAVEKGLSEIIDASNALVA</sequence>
<dbReference type="AlphaFoldDB" id="A0A7S4GPQ1"/>
<protein>
    <submittedName>
        <fullName evidence="1">Uncharacterized protein</fullName>
    </submittedName>
</protein>